<dbReference type="EMBL" id="SGXA01000001">
    <property type="protein sequence ID" value="RZS74694.1"/>
    <property type="molecule type" value="Genomic_DNA"/>
</dbReference>
<feature type="domain" description="TonB-dependent receptor plug" evidence="10">
    <location>
        <begin position="259"/>
        <end position="375"/>
    </location>
</feature>
<comment type="caution">
    <text evidence="11">The sequence shown here is derived from an EMBL/GenBank/DDBJ whole genome shotgun (WGS) entry which is preliminary data.</text>
</comment>
<evidence type="ECO:0000256" key="2">
    <source>
        <dbReference type="ARBA" id="ARBA00022448"/>
    </source>
</evidence>
<keyword evidence="6 7" id="KW-0998">Cell outer membrane</keyword>
<keyword evidence="2 7" id="KW-0813">Transport</keyword>
<evidence type="ECO:0000256" key="5">
    <source>
        <dbReference type="ARBA" id="ARBA00023136"/>
    </source>
</evidence>
<keyword evidence="3 7" id="KW-1134">Transmembrane beta strand</keyword>
<proteinExistence type="inferred from homology"/>
<feature type="domain" description="Secretin/TonB short N-terminal" evidence="9">
    <location>
        <begin position="94"/>
        <end position="143"/>
    </location>
</feature>
<dbReference type="GO" id="GO:0009279">
    <property type="term" value="C:cell outer membrane"/>
    <property type="evidence" value="ECO:0007669"/>
    <property type="project" value="UniProtKB-SubCell"/>
</dbReference>
<evidence type="ECO:0000256" key="4">
    <source>
        <dbReference type="ARBA" id="ARBA00022692"/>
    </source>
</evidence>
<evidence type="ECO:0000256" key="6">
    <source>
        <dbReference type="ARBA" id="ARBA00023237"/>
    </source>
</evidence>
<dbReference type="Proteomes" id="UP000293874">
    <property type="component" value="Unassembled WGS sequence"/>
</dbReference>
<dbReference type="InterPro" id="IPR011662">
    <property type="entry name" value="Secretin/TonB_short_N"/>
</dbReference>
<keyword evidence="4 7" id="KW-0812">Transmembrane</keyword>
<evidence type="ECO:0000256" key="3">
    <source>
        <dbReference type="ARBA" id="ARBA00022452"/>
    </source>
</evidence>
<dbReference type="InterPro" id="IPR023997">
    <property type="entry name" value="TonB-dep_OMP_SusC/RagA_CS"/>
</dbReference>
<evidence type="ECO:0000256" key="7">
    <source>
        <dbReference type="PROSITE-ProRule" id="PRU01360"/>
    </source>
</evidence>
<evidence type="ECO:0000256" key="1">
    <source>
        <dbReference type="ARBA" id="ARBA00004571"/>
    </source>
</evidence>
<dbReference type="Pfam" id="PF07715">
    <property type="entry name" value="Plug"/>
    <property type="match status" value="1"/>
</dbReference>
<dbReference type="Pfam" id="PF07660">
    <property type="entry name" value="STN"/>
    <property type="match status" value="1"/>
</dbReference>
<dbReference type="InterPro" id="IPR008969">
    <property type="entry name" value="CarboxyPept-like_regulatory"/>
</dbReference>
<dbReference type="NCBIfam" id="TIGR04057">
    <property type="entry name" value="SusC_RagA_signa"/>
    <property type="match status" value="1"/>
</dbReference>
<keyword evidence="8" id="KW-1133">Transmembrane helix</keyword>
<keyword evidence="5 7" id="KW-0472">Membrane</keyword>
<evidence type="ECO:0000256" key="8">
    <source>
        <dbReference type="SAM" id="Phobius"/>
    </source>
</evidence>
<evidence type="ECO:0000259" key="9">
    <source>
        <dbReference type="Pfam" id="PF07660"/>
    </source>
</evidence>
<organism evidence="11 12">
    <name type="scientific">Pseudobacter ginsenosidimutans</name>
    <dbReference type="NCBI Taxonomy" id="661488"/>
    <lineage>
        <taxon>Bacteria</taxon>
        <taxon>Pseudomonadati</taxon>
        <taxon>Bacteroidota</taxon>
        <taxon>Chitinophagia</taxon>
        <taxon>Chitinophagales</taxon>
        <taxon>Chitinophagaceae</taxon>
        <taxon>Pseudobacter</taxon>
    </lineage>
</organism>
<dbReference type="InterPro" id="IPR036942">
    <property type="entry name" value="Beta-barrel_TonB_sf"/>
</dbReference>
<dbReference type="Gene3D" id="2.40.170.20">
    <property type="entry name" value="TonB-dependent receptor, beta-barrel domain"/>
    <property type="match status" value="1"/>
</dbReference>
<evidence type="ECO:0000313" key="11">
    <source>
        <dbReference type="EMBL" id="RZS74694.1"/>
    </source>
</evidence>
<dbReference type="SUPFAM" id="SSF56935">
    <property type="entry name" value="Porins"/>
    <property type="match status" value="1"/>
</dbReference>
<gene>
    <name evidence="11" type="ORF">EV199_0544</name>
</gene>
<dbReference type="InterPro" id="IPR039426">
    <property type="entry name" value="TonB-dep_rcpt-like"/>
</dbReference>
<keyword evidence="12" id="KW-1185">Reference proteome</keyword>
<reference evidence="11 12" key="1">
    <citation type="submission" date="2019-02" db="EMBL/GenBank/DDBJ databases">
        <title>Genomic Encyclopedia of Type Strains, Phase IV (KMG-IV): sequencing the most valuable type-strain genomes for metagenomic binning, comparative biology and taxonomic classification.</title>
        <authorList>
            <person name="Goeker M."/>
        </authorList>
    </citation>
    <scope>NUCLEOTIDE SEQUENCE [LARGE SCALE GENOMIC DNA]</scope>
    <source>
        <strain evidence="11 12">DSM 18116</strain>
    </source>
</reference>
<evidence type="ECO:0000259" key="10">
    <source>
        <dbReference type="Pfam" id="PF07715"/>
    </source>
</evidence>
<accession>A0A4Q7N222</accession>
<dbReference type="InterPro" id="IPR023996">
    <property type="entry name" value="TonB-dep_OMP_SusC/RagA"/>
</dbReference>
<dbReference type="InterPro" id="IPR037066">
    <property type="entry name" value="Plug_dom_sf"/>
</dbReference>
<comment type="similarity">
    <text evidence="7">Belongs to the TonB-dependent receptor family.</text>
</comment>
<dbReference type="AlphaFoldDB" id="A0A4Q7N222"/>
<dbReference type="InterPro" id="IPR012910">
    <property type="entry name" value="Plug_dom"/>
</dbReference>
<dbReference type="NCBIfam" id="TIGR04056">
    <property type="entry name" value="OMP_RagA_SusC"/>
    <property type="match status" value="1"/>
</dbReference>
<dbReference type="SUPFAM" id="SSF49464">
    <property type="entry name" value="Carboxypeptidase regulatory domain-like"/>
    <property type="match status" value="1"/>
</dbReference>
<protein>
    <submittedName>
        <fullName evidence="11">TonB-linked SusC/RagA family outer membrane protein</fullName>
    </submittedName>
</protein>
<comment type="subcellular location">
    <subcellularLocation>
        <location evidence="1 7">Cell outer membrane</location>
        <topology evidence="1 7">Multi-pass membrane protein</topology>
    </subcellularLocation>
</comment>
<evidence type="ECO:0000313" key="12">
    <source>
        <dbReference type="Proteomes" id="UP000293874"/>
    </source>
</evidence>
<sequence length="1228" mass="136390">MQKTANCGLFAYALYSSQVLTCDLSYFSRFHTTKGSLRLSHQMMKIMRLLTFFLFIASLAVSARPAAQTVTFSGSDVKLNQIFAAIKKQTGYVVLYNWKHIDKSRLVSLSVSRMPLNDFLKRVLKDQSLGYEINKGGTIVLFPIPSLFKSLTAVKTAITPENLNLLSVRIHVIDSAGNPLSGVTVSLKKSRVLGVTDAGGIFIANVDVGNVLVFSSVGFQTIERIVSDSSSLIISLKPSVTILEDVEVSVKTGYQVLPKERATGSFVIIDSSLLNRAVSSNLLDRLDGIASGVYFNKKAALSGSITSRSGAGIRIRGESSVAELTQVSREPLIVVDNFPFDGNLDQINPNDVQSVSILRDAAATSIWGVQAGNGVIVITTKKGKRNQPLRLELNANTTFFNKPDLFYDQNWLPSTHYIEVERRLFEAGHFNADLTNVTQYPPLSPVVELLAQVRDHGLPVQQAEAEIAALANQDLRNDYLKYVYRKALNQQYSIGIKGGSGTATYAVSAGYDHNLSDKIGNDYSRFTLNSNNTYSPSEKLEFSVGINYSTNKTTTNNYQNGFGFMPLGGNYARLFPYARLADNEGNALPIVKDYRTGYIADAVSRGFLNWQYFPLKETELADKSSTKNGLLLRAGIKYKLFTFLNVEIQYQNERQQVRDWDYKSEETYYARNLINQFSILNANGSVTYQIPKRGVLQIANGDWRSDNARVQLNFDRTFGADHTVTAIAGGELRETRTEGYYRYSYGYDDELGVSANNLNYSDPLPINPAGIANIPAPPGEIYGNVNRFISVYANALYAYRGLYSFSISGRRDGANIFGANTANRFTPLWSAGAAWNISKEHFYDQDWLPVLKLRSSFGYSGNVYQGSVYTTGVYGTSSLTGARRINNLTAPNPNLKWETIYMTNVALDFSLGKQAWISGSIEWYKKKGSDLIERQTLTPSAGFAQFSTNGASTQTSGLDITLNGRLSVGRLQWRPVLLLSTVKDKLTRFSISQTAGSIRSETERPGLVGKPLYSTFSYKWAGLDPVNGDPLGVLNGKPSNDYTAILNNFNPDSLVFHGSSQPPVFGAFRNDFTYANWSLSINIVYKLGHYFRRPSTSLNYQDILSGHTHTDYIHRWQKPGDENSTQVPSLVYPSNYDRNTFYRFSEVLVERADLIRLQDIRVGYMFSAAFCRKLHLQNAQLYTYLSNPGLIWTANKLGIDPDINSMAAPADHNLPNPFSVAIGFKLTL</sequence>
<name>A0A4Q7N222_9BACT</name>
<dbReference type="Gene3D" id="2.170.130.10">
    <property type="entry name" value="TonB-dependent receptor, plug domain"/>
    <property type="match status" value="1"/>
</dbReference>
<feature type="transmembrane region" description="Helical" evidence="8">
    <location>
        <begin position="46"/>
        <end position="63"/>
    </location>
</feature>
<dbReference type="PROSITE" id="PS52016">
    <property type="entry name" value="TONB_DEPENDENT_REC_3"/>
    <property type="match status" value="1"/>
</dbReference>